<keyword evidence="1" id="KW-1133">Transmembrane helix</keyword>
<evidence type="ECO:0000313" key="2">
    <source>
        <dbReference type="EMBL" id="RPJ68221.1"/>
    </source>
</evidence>
<sequence>MGNDAEELSTTEAILQKLTAKNLAGPTIFLGVAVVLVFILFFVALGHATFSKLDANTEYSVRATTQIIKYSPNNSSIPTANLAEFQLVKNIEKCPRLTRLEWLKGGELKFYANSTVTVRVMESSLIQINVEPIEVGQRAAELTTSKGRCVLKEKVVINVKLSEMNSELIMILIGDVTIGKQLSYDTKTTPLLLEEGEIAIKDKSFWFEDTIFLPDIELSKGDTVVFPADKEDATIGLVTISHGDTAFEGVFTKKGGQVRIVKPFANNDGDPIEISFFERLYSDNALAIAISASFIVIQLLMYLINTLIRLTFIPKPYGAHEKSAKDNKGISND</sequence>
<evidence type="ECO:0000313" key="3">
    <source>
        <dbReference type="Proteomes" id="UP000275281"/>
    </source>
</evidence>
<reference evidence="2 3" key="1">
    <citation type="submission" date="2018-11" db="EMBL/GenBank/DDBJ databases">
        <authorList>
            <person name="Ye M.-Q."/>
            <person name="Du Z.-J."/>
        </authorList>
    </citation>
    <scope>NUCLEOTIDE SEQUENCE [LARGE SCALE GENOMIC DNA]</scope>
    <source>
        <strain evidence="2 3">U0105</strain>
    </source>
</reference>
<name>A0A3N5YQ96_9ALTE</name>
<organism evidence="2 3">
    <name type="scientific">Alteromonas sediminis</name>
    <dbReference type="NCBI Taxonomy" id="2259342"/>
    <lineage>
        <taxon>Bacteria</taxon>
        <taxon>Pseudomonadati</taxon>
        <taxon>Pseudomonadota</taxon>
        <taxon>Gammaproteobacteria</taxon>
        <taxon>Alteromonadales</taxon>
        <taxon>Alteromonadaceae</taxon>
        <taxon>Alteromonas/Salinimonas group</taxon>
        <taxon>Alteromonas</taxon>
    </lineage>
</organism>
<dbReference type="EMBL" id="RPOK01000001">
    <property type="protein sequence ID" value="RPJ68221.1"/>
    <property type="molecule type" value="Genomic_DNA"/>
</dbReference>
<gene>
    <name evidence="2" type="ORF">DRW07_02090</name>
</gene>
<keyword evidence="1" id="KW-0812">Transmembrane</keyword>
<feature type="transmembrane region" description="Helical" evidence="1">
    <location>
        <begin position="28"/>
        <end position="50"/>
    </location>
</feature>
<dbReference type="Proteomes" id="UP000275281">
    <property type="component" value="Unassembled WGS sequence"/>
</dbReference>
<evidence type="ECO:0000256" key="1">
    <source>
        <dbReference type="SAM" id="Phobius"/>
    </source>
</evidence>
<keyword evidence="1" id="KW-0472">Membrane</keyword>
<feature type="transmembrane region" description="Helical" evidence="1">
    <location>
        <begin position="285"/>
        <end position="304"/>
    </location>
</feature>
<dbReference type="AlphaFoldDB" id="A0A3N5YQ96"/>
<protein>
    <submittedName>
        <fullName evidence="2">Uncharacterized protein</fullName>
    </submittedName>
</protein>
<dbReference type="RefSeq" id="WP_124026223.1">
    <property type="nucleotide sequence ID" value="NZ_JBHRSN010000005.1"/>
</dbReference>
<dbReference type="OrthoDB" id="6383893at2"/>
<keyword evidence="3" id="KW-1185">Reference proteome</keyword>
<comment type="caution">
    <text evidence="2">The sequence shown here is derived from an EMBL/GenBank/DDBJ whole genome shotgun (WGS) entry which is preliminary data.</text>
</comment>
<proteinExistence type="predicted"/>
<accession>A0A3N5YQ96</accession>